<feature type="transmembrane region" description="Helical" evidence="1">
    <location>
        <begin position="83"/>
        <end position="101"/>
    </location>
</feature>
<feature type="transmembrane region" description="Helical" evidence="1">
    <location>
        <begin position="191"/>
        <end position="215"/>
    </location>
</feature>
<feature type="transmembrane region" description="Helical" evidence="1">
    <location>
        <begin position="502"/>
        <end position="523"/>
    </location>
</feature>
<dbReference type="AlphaFoldDB" id="A0A6V8KFD8"/>
<organism evidence="2 3">
    <name type="scientific">Phytohabitans houttuyneae</name>
    <dbReference type="NCBI Taxonomy" id="1076126"/>
    <lineage>
        <taxon>Bacteria</taxon>
        <taxon>Bacillati</taxon>
        <taxon>Actinomycetota</taxon>
        <taxon>Actinomycetes</taxon>
        <taxon>Micromonosporales</taxon>
        <taxon>Micromonosporaceae</taxon>
    </lineage>
</organism>
<proteinExistence type="predicted"/>
<accession>A0A6V8KFD8</accession>
<protein>
    <submittedName>
        <fullName evidence="2">Exporter of polyketide antibiotics</fullName>
    </submittedName>
</protein>
<reference evidence="2 3" key="1">
    <citation type="submission" date="2020-03" db="EMBL/GenBank/DDBJ databases">
        <title>Whole genome shotgun sequence of Phytohabitans houttuyneae NBRC 108639.</title>
        <authorList>
            <person name="Komaki H."/>
            <person name="Tamura T."/>
        </authorList>
    </citation>
    <scope>NUCLEOTIDE SEQUENCE [LARGE SCALE GENOMIC DNA]</scope>
    <source>
        <strain evidence="2 3">NBRC 108639</strain>
    </source>
</reference>
<feature type="transmembrane region" description="Helical" evidence="1">
    <location>
        <begin position="294"/>
        <end position="312"/>
    </location>
</feature>
<feature type="transmembrane region" description="Helical" evidence="1">
    <location>
        <begin position="392"/>
        <end position="416"/>
    </location>
</feature>
<keyword evidence="1" id="KW-1133">Transmembrane helix</keyword>
<feature type="transmembrane region" description="Helical" evidence="1">
    <location>
        <begin position="20"/>
        <end position="41"/>
    </location>
</feature>
<dbReference type="EMBL" id="BLPF01000002">
    <property type="protein sequence ID" value="GFJ80769.1"/>
    <property type="molecule type" value="Genomic_DNA"/>
</dbReference>
<feature type="transmembrane region" description="Helical" evidence="1">
    <location>
        <begin position="158"/>
        <end position="179"/>
    </location>
</feature>
<evidence type="ECO:0000313" key="3">
    <source>
        <dbReference type="Proteomes" id="UP000482800"/>
    </source>
</evidence>
<keyword evidence="1" id="KW-0472">Membrane</keyword>
<keyword evidence="1" id="KW-0812">Transmembrane</keyword>
<feature type="transmembrane region" description="Helical" evidence="1">
    <location>
        <begin position="235"/>
        <end position="256"/>
    </location>
</feature>
<gene>
    <name evidence="2" type="ORF">Phou_049490</name>
</gene>
<feature type="transmembrane region" description="Helical" evidence="1">
    <location>
        <begin position="428"/>
        <end position="452"/>
    </location>
</feature>
<sequence>MSAQQGTGHLVRLVLRRDRFLLPSWIVAFSLFPIAVASSLVDLYPTAAEQQKYFADTASNPSYVALFGPAYSWEIGSLVAQRMSDMVVIVALISLLTVIRHTRAEEESGRRELLAATAIGRLAPVTAALLVTVLANLLLGVIVAVGMIGLGLPATGSFALAAGMAVAGIVFAAVGALMAQVSTGARAARGLGIGLLALAYLLRLAGDSADGLSWLSWLSPLHWVGAVRPYAGERWWLFLLPAALAVLSAAVAYALAARRDLGSGLIAERLGPPAAAPSLAGPFALAWRMHRGMLVAWTLGFAVAGLLFGSVARDAGENVGDNENLRDVVSRVGGGSALSDAFLASLTSILGLIAAGYAIQTVLRLQSEEVTGRAEPVLATAAPRLRWAASHLVFTLLGPTAALLAYGLLGGITYGASGDDVAGEIPRVLASAAVQLPAVWVLGAVTVALFGLMPRAVAASWVAFAFCFLFGQLGAIFDFPQALLDISPYTHLPRLPGGTVEALPLILLAVVAAALGAVGLAGLRRRDVPAG</sequence>
<feature type="transmembrane region" description="Helical" evidence="1">
    <location>
        <begin position="122"/>
        <end position="152"/>
    </location>
</feature>
<dbReference type="RefSeq" id="WP_173059023.1">
    <property type="nucleotide sequence ID" value="NZ_BAABGO010000045.1"/>
</dbReference>
<evidence type="ECO:0000256" key="1">
    <source>
        <dbReference type="SAM" id="Phobius"/>
    </source>
</evidence>
<keyword evidence="3" id="KW-1185">Reference proteome</keyword>
<name>A0A6V8KFD8_9ACTN</name>
<feature type="transmembrane region" description="Helical" evidence="1">
    <location>
        <begin position="341"/>
        <end position="359"/>
    </location>
</feature>
<feature type="transmembrane region" description="Helical" evidence="1">
    <location>
        <begin position="459"/>
        <end position="482"/>
    </location>
</feature>
<comment type="caution">
    <text evidence="2">The sequence shown here is derived from an EMBL/GenBank/DDBJ whole genome shotgun (WGS) entry which is preliminary data.</text>
</comment>
<dbReference type="Proteomes" id="UP000482800">
    <property type="component" value="Unassembled WGS sequence"/>
</dbReference>
<evidence type="ECO:0000313" key="2">
    <source>
        <dbReference type="EMBL" id="GFJ80769.1"/>
    </source>
</evidence>
<reference evidence="2 3" key="2">
    <citation type="submission" date="2020-03" db="EMBL/GenBank/DDBJ databases">
        <authorList>
            <person name="Ichikawa N."/>
            <person name="Kimura A."/>
            <person name="Kitahashi Y."/>
            <person name="Uohara A."/>
        </authorList>
    </citation>
    <scope>NUCLEOTIDE SEQUENCE [LARGE SCALE GENOMIC DNA]</scope>
    <source>
        <strain evidence="2 3">NBRC 108639</strain>
    </source>
</reference>